<evidence type="ECO:0000256" key="2">
    <source>
        <dbReference type="ARBA" id="ARBA00010823"/>
    </source>
</evidence>
<protein>
    <submittedName>
        <fullName evidence="16">Fatty acid desaturase</fullName>
        <ecNumber evidence="16">1.14.19.-</ecNumber>
    </submittedName>
</protein>
<evidence type="ECO:0000313" key="17">
    <source>
        <dbReference type="Proteomes" id="UP000693972"/>
    </source>
</evidence>
<evidence type="ECO:0000256" key="8">
    <source>
        <dbReference type="ARBA" id="ARBA00023002"/>
    </source>
</evidence>
<evidence type="ECO:0000259" key="14">
    <source>
        <dbReference type="Pfam" id="PF00487"/>
    </source>
</evidence>
<comment type="subcellular location">
    <subcellularLocation>
        <location evidence="1">Cell inner membrane</location>
        <topology evidence="1">Multi-pass membrane protein</topology>
    </subcellularLocation>
</comment>
<keyword evidence="7 13" id="KW-1133">Transmembrane helix</keyword>
<keyword evidence="9" id="KW-0408">Iron</keyword>
<keyword evidence="5 13" id="KW-0812">Transmembrane</keyword>
<feature type="region of interest" description="Disordered" evidence="12">
    <location>
        <begin position="348"/>
        <end position="368"/>
    </location>
</feature>
<dbReference type="GO" id="GO:0046872">
    <property type="term" value="F:metal ion binding"/>
    <property type="evidence" value="ECO:0007669"/>
    <property type="project" value="UniProtKB-KW"/>
</dbReference>
<evidence type="ECO:0000256" key="3">
    <source>
        <dbReference type="ARBA" id="ARBA00022475"/>
    </source>
</evidence>
<keyword evidence="3" id="KW-1003">Cell membrane</keyword>
<dbReference type="AlphaFoldDB" id="A0A975YHF1"/>
<evidence type="ECO:0000256" key="4">
    <source>
        <dbReference type="ARBA" id="ARBA00022519"/>
    </source>
</evidence>
<evidence type="ECO:0000313" key="16">
    <source>
        <dbReference type="EMBL" id="QXL89452.1"/>
    </source>
</evidence>
<dbReference type="GO" id="GO:0005886">
    <property type="term" value="C:plasma membrane"/>
    <property type="evidence" value="ECO:0007669"/>
    <property type="project" value="UniProtKB-SubCell"/>
</dbReference>
<organism evidence="16">
    <name type="scientific">Gymnodinialimonas phycosphaerae</name>
    <dbReference type="NCBI Taxonomy" id="2841589"/>
    <lineage>
        <taxon>Bacteria</taxon>
        <taxon>Pseudomonadati</taxon>
        <taxon>Pseudomonadota</taxon>
        <taxon>Alphaproteobacteria</taxon>
        <taxon>Rhodobacterales</taxon>
        <taxon>Paracoccaceae</taxon>
        <taxon>Gymnodinialimonas</taxon>
    </lineage>
</organism>
<proteinExistence type="inferred from homology"/>
<evidence type="ECO:0000256" key="1">
    <source>
        <dbReference type="ARBA" id="ARBA00004429"/>
    </source>
</evidence>
<dbReference type="GO" id="GO:0006629">
    <property type="term" value="P:lipid metabolic process"/>
    <property type="evidence" value="ECO:0007669"/>
    <property type="project" value="InterPro"/>
</dbReference>
<evidence type="ECO:0000256" key="10">
    <source>
        <dbReference type="ARBA" id="ARBA00023033"/>
    </source>
</evidence>
<dbReference type="PANTHER" id="PTHR38674:SF1">
    <property type="entry name" value="ALKANE 1-MONOOXYGENASE 1"/>
    <property type="match status" value="1"/>
</dbReference>
<dbReference type="GO" id="GO:0004497">
    <property type="term" value="F:monooxygenase activity"/>
    <property type="evidence" value="ECO:0007669"/>
    <property type="project" value="UniProtKB-KW"/>
</dbReference>
<dbReference type="Pfam" id="PF00487">
    <property type="entry name" value="FA_desaturase"/>
    <property type="match status" value="1"/>
</dbReference>
<dbReference type="PANTHER" id="PTHR38674">
    <property type="entry name" value="ALKANE 1-MONOOXYGENASE 1"/>
    <property type="match status" value="1"/>
</dbReference>
<dbReference type="InterPro" id="IPR005804">
    <property type="entry name" value="FA_desaturase_dom"/>
</dbReference>
<feature type="transmembrane region" description="Helical" evidence="13">
    <location>
        <begin position="64"/>
        <end position="84"/>
    </location>
</feature>
<evidence type="ECO:0000256" key="12">
    <source>
        <dbReference type="SAM" id="MobiDB-lite"/>
    </source>
</evidence>
<comment type="similarity">
    <text evidence="2">Belongs to the fatty acid desaturase type 1 family. AlkB subfamily.</text>
</comment>
<feature type="domain" description="Fatty acid desaturase" evidence="14">
    <location>
        <begin position="89"/>
        <end position="297"/>
    </location>
</feature>
<feature type="transmembrane region" description="Helical" evidence="13">
    <location>
        <begin position="90"/>
        <end position="111"/>
    </location>
</feature>
<evidence type="ECO:0000256" key="11">
    <source>
        <dbReference type="ARBA" id="ARBA00023136"/>
    </source>
</evidence>
<feature type="transmembrane region" description="Helical" evidence="13">
    <location>
        <begin position="211"/>
        <end position="237"/>
    </location>
</feature>
<evidence type="ECO:0000256" key="5">
    <source>
        <dbReference type="ARBA" id="ARBA00022692"/>
    </source>
</evidence>
<accession>A0A975YHF1</accession>
<dbReference type="EC" id="1.14.19.-" evidence="16"/>
<dbReference type="Proteomes" id="UP000693972">
    <property type="component" value="Unassembled WGS sequence"/>
</dbReference>
<evidence type="ECO:0000256" key="9">
    <source>
        <dbReference type="ARBA" id="ARBA00023004"/>
    </source>
</evidence>
<keyword evidence="10" id="KW-0503">Monooxygenase</keyword>
<feature type="transmembrane region" description="Helical" evidence="13">
    <location>
        <begin position="26"/>
        <end position="43"/>
    </location>
</feature>
<evidence type="ECO:0000256" key="7">
    <source>
        <dbReference type="ARBA" id="ARBA00022989"/>
    </source>
</evidence>
<keyword evidence="8 16" id="KW-0560">Oxidoreductase</keyword>
<keyword evidence="11 13" id="KW-0472">Membrane</keyword>
<dbReference type="RefSeq" id="WP_257892491.1">
    <property type="nucleotide sequence ID" value="NZ_JAIMBW010000001.1"/>
</dbReference>
<gene>
    <name evidence="15" type="ORF">KUL25_08095</name>
    <name evidence="16" type="ORF">KUL25_08100</name>
</gene>
<name>A0A975YHF1_9RHOB</name>
<reference evidence="16 17" key="1">
    <citation type="submission" date="2021-07" db="EMBL/GenBank/DDBJ databases">
        <title>Karlodiniumbacter phycospheric gen. nov., sp. nov., a phycosphere bacterium isolated from karlodinium veneficum.</title>
        <authorList>
            <person name="Peng Y."/>
            <person name="Jiang L."/>
            <person name="Lee J."/>
        </authorList>
    </citation>
    <scope>NUCLEOTIDE SEQUENCE</scope>
    <source>
        <strain evidence="16 17">N5</strain>
    </source>
</reference>
<keyword evidence="6" id="KW-0479">Metal-binding</keyword>
<evidence type="ECO:0000313" key="15">
    <source>
        <dbReference type="EMBL" id="MBY4892723.1"/>
    </source>
</evidence>
<dbReference type="EMBL" id="CP078073">
    <property type="protein sequence ID" value="QXL89452.1"/>
    <property type="molecule type" value="Genomic_DNA"/>
</dbReference>
<evidence type="ECO:0000256" key="13">
    <source>
        <dbReference type="SAM" id="Phobius"/>
    </source>
</evidence>
<dbReference type="InterPro" id="IPR033885">
    <property type="entry name" value="AlkB/XylM"/>
</dbReference>
<dbReference type="EMBL" id="JAIMBW010000001">
    <property type="protein sequence ID" value="MBY4892723.1"/>
    <property type="molecule type" value="Genomic_DNA"/>
</dbReference>
<sequence length="368" mass="40415">MRFLPAKFLLLPATQCIAIAGMILGDGYTFLGFGVVVLLALVLDRFDDRSDYDDRLDVGISGKALVYLIVALQAVLIVTSLMAATSAHSWIGVVGVILTLGQLLGLGAVDVGHELAHSRNRLDVELGRAVIAPCLHTSSIIDHVYRHHAAVCTADDAVSAKRGEPFVAYFRRSVVSQNLWAWNFAAKRMRHLDKSVWSLSNAALRGHILEVAYLLFAVLVFGWIGLLVAVVAALIAMRAIESISYIAHYGLIRVPGTPCCPRHSWNSRRTISSGYMLNMTSHSHHHTTPSLPYWDLRVKDDMPILPLSPGIMSLIAPISPLWFRAIEPAIADWDRRFATDAERALLAEQTWRRPSRQGRSTGGLPSGA</sequence>
<evidence type="ECO:0000256" key="6">
    <source>
        <dbReference type="ARBA" id="ARBA00022723"/>
    </source>
</evidence>
<keyword evidence="4" id="KW-0997">Cell inner membrane</keyword>
<keyword evidence="17" id="KW-1185">Reference proteome</keyword>